<dbReference type="Pfam" id="PF00069">
    <property type="entry name" value="Pkinase"/>
    <property type="match status" value="1"/>
</dbReference>
<accession>A0AA35LTR1</accession>
<dbReference type="PROSITE" id="PS50011">
    <property type="entry name" value="PROTEIN_KINASE_DOM"/>
    <property type="match status" value="1"/>
</dbReference>
<dbReference type="PANTHER" id="PTHR44167">
    <property type="entry name" value="OVARIAN-SPECIFIC SERINE/THREONINE-PROTEIN KINASE LOK-RELATED"/>
    <property type="match status" value="1"/>
</dbReference>
<organism evidence="3 4">
    <name type="scientific">Clonostachys chloroleuca</name>
    <dbReference type="NCBI Taxonomy" id="1926264"/>
    <lineage>
        <taxon>Eukaryota</taxon>
        <taxon>Fungi</taxon>
        <taxon>Dikarya</taxon>
        <taxon>Ascomycota</taxon>
        <taxon>Pezizomycotina</taxon>
        <taxon>Sordariomycetes</taxon>
        <taxon>Hypocreomycetidae</taxon>
        <taxon>Hypocreales</taxon>
        <taxon>Bionectriaceae</taxon>
        <taxon>Clonostachys</taxon>
    </lineage>
</organism>
<sequence>MASSRDTPNSVEATPQGIGGHKNAELATKVIKILNGTDNQKHVVLVLDEGVTDYWLPIPLQDTMPPKLRDYISLEAFINFQSAVLENSYALNRSHIPLDTQAMSEQNGGRYPKSLTYTRYLGHGGAGIVVEVQAAGGTAYAVKRIPREVNYLKAKSQLRSIKQEIEILKKINHTHCIKFMGSYGDVKEIGVVMDPVADCNLERFLSTFDHSEPNNRMVLASFFGCLANALLYLHKEFNIRHKDIKPQNILVKKDRVILTDFGISLDWSEQGNSTTNEELLRSPKYCAPEADIIGQPRNRKSDIWSLGCVFLEMSAVLRGFSSDHVKKILAGYERVNFRECVDGVRDAISDVRKGGASGNYNPLELEWIEQMLHLENEKRLTSEDLQIAITQSRGNPPFCGICCNGSEPTEHSRIPTDGAHGAEAWPAALRTEPAQLYDNKMTKWHKDSIQVIRDNNVSGAWISKQLVDLYRLEVRQMRQRGILNVGGQQFVADTKVNVTFATDTAKHFESADCWVIPASFNLLIGTPPRVAKEVETP</sequence>
<dbReference type="SUPFAM" id="SSF56112">
    <property type="entry name" value="Protein kinase-like (PK-like)"/>
    <property type="match status" value="1"/>
</dbReference>
<evidence type="ECO:0000259" key="2">
    <source>
        <dbReference type="PROSITE" id="PS50011"/>
    </source>
</evidence>
<dbReference type="GO" id="GO:0044773">
    <property type="term" value="P:mitotic DNA damage checkpoint signaling"/>
    <property type="evidence" value="ECO:0007669"/>
    <property type="project" value="TreeGrafter"/>
</dbReference>
<comment type="caution">
    <text evidence="3">The sequence shown here is derived from an EMBL/GenBank/DDBJ whole genome shotgun (WGS) entry which is preliminary data.</text>
</comment>
<keyword evidence="4" id="KW-1185">Reference proteome</keyword>
<dbReference type="CDD" id="cd00180">
    <property type="entry name" value="PKc"/>
    <property type="match status" value="1"/>
</dbReference>
<reference evidence="3" key="1">
    <citation type="submission" date="2023-01" db="EMBL/GenBank/DDBJ databases">
        <authorList>
            <person name="Piombo E."/>
        </authorList>
    </citation>
    <scope>NUCLEOTIDE SEQUENCE</scope>
</reference>
<dbReference type="PANTHER" id="PTHR44167:SF24">
    <property type="entry name" value="SERINE_THREONINE-PROTEIN KINASE CHK2"/>
    <property type="match status" value="1"/>
</dbReference>
<dbReference type="GO" id="GO:0005737">
    <property type="term" value="C:cytoplasm"/>
    <property type="evidence" value="ECO:0007669"/>
    <property type="project" value="TreeGrafter"/>
</dbReference>
<dbReference type="EMBL" id="CABFNP030000627">
    <property type="protein sequence ID" value="CAI6065969.1"/>
    <property type="molecule type" value="Genomic_DNA"/>
</dbReference>
<dbReference type="InterPro" id="IPR000719">
    <property type="entry name" value="Prot_kinase_dom"/>
</dbReference>
<dbReference type="Proteomes" id="UP001160390">
    <property type="component" value="Unassembled WGS sequence"/>
</dbReference>
<evidence type="ECO:0000313" key="4">
    <source>
        <dbReference type="Proteomes" id="UP001160390"/>
    </source>
</evidence>
<dbReference type="PROSITE" id="PS00108">
    <property type="entry name" value="PROTEIN_KINASE_ST"/>
    <property type="match status" value="1"/>
</dbReference>
<dbReference type="SMART" id="SM00220">
    <property type="entry name" value="S_TKc"/>
    <property type="match status" value="1"/>
</dbReference>
<dbReference type="InterPro" id="IPR008271">
    <property type="entry name" value="Ser/Thr_kinase_AS"/>
</dbReference>
<evidence type="ECO:0000313" key="3">
    <source>
        <dbReference type="EMBL" id="CAI6065969.1"/>
    </source>
</evidence>
<dbReference type="InterPro" id="IPR011009">
    <property type="entry name" value="Kinase-like_dom_sf"/>
</dbReference>
<feature type="compositionally biased region" description="Polar residues" evidence="1">
    <location>
        <begin position="1"/>
        <end position="13"/>
    </location>
</feature>
<dbReference type="AlphaFoldDB" id="A0AA35LTR1"/>
<proteinExistence type="predicted"/>
<dbReference type="GO" id="GO:0004674">
    <property type="term" value="F:protein serine/threonine kinase activity"/>
    <property type="evidence" value="ECO:0007669"/>
    <property type="project" value="TreeGrafter"/>
</dbReference>
<gene>
    <name evidence="3" type="ORF">CCHLO57077_00015711</name>
</gene>
<dbReference type="GO" id="GO:0005524">
    <property type="term" value="F:ATP binding"/>
    <property type="evidence" value="ECO:0007669"/>
    <property type="project" value="InterPro"/>
</dbReference>
<evidence type="ECO:0000256" key="1">
    <source>
        <dbReference type="SAM" id="MobiDB-lite"/>
    </source>
</evidence>
<protein>
    <recommendedName>
        <fullName evidence="2">Protein kinase domain-containing protein</fullName>
    </recommendedName>
</protein>
<dbReference type="Gene3D" id="1.10.510.10">
    <property type="entry name" value="Transferase(Phosphotransferase) domain 1"/>
    <property type="match status" value="1"/>
</dbReference>
<dbReference type="GO" id="GO:0005634">
    <property type="term" value="C:nucleus"/>
    <property type="evidence" value="ECO:0007669"/>
    <property type="project" value="TreeGrafter"/>
</dbReference>
<feature type="domain" description="Protein kinase" evidence="2">
    <location>
        <begin position="115"/>
        <end position="398"/>
    </location>
</feature>
<feature type="region of interest" description="Disordered" evidence="1">
    <location>
        <begin position="1"/>
        <end position="20"/>
    </location>
</feature>
<name>A0AA35LTR1_9HYPO</name>